<evidence type="ECO:0000313" key="4">
    <source>
        <dbReference type="Proteomes" id="UP000019849"/>
    </source>
</evidence>
<proteinExistence type="predicted"/>
<dbReference type="Proteomes" id="UP000294958">
    <property type="component" value="Unassembled WGS sequence"/>
</dbReference>
<keyword evidence="1" id="KW-0732">Signal</keyword>
<dbReference type="RefSeq" id="WP_035027287.1">
    <property type="nucleotide sequence ID" value="NZ_KK073890.1"/>
</dbReference>
<evidence type="ECO:0000313" key="2">
    <source>
        <dbReference type="EMBL" id="EXL05983.1"/>
    </source>
</evidence>
<evidence type="ECO:0000313" key="3">
    <source>
        <dbReference type="EMBL" id="TDR33430.1"/>
    </source>
</evidence>
<reference evidence="2 4" key="1">
    <citation type="submission" date="2014-02" db="EMBL/GenBank/DDBJ databases">
        <title>Aquamicrobium defluvii Genome sequencing.</title>
        <authorList>
            <person name="Wang X."/>
        </authorList>
    </citation>
    <scope>NUCLEOTIDE SEQUENCE [LARGE SCALE GENOMIC DNA]</scope>
    <source>
        <strain evidence="2 4">W13Z1</strain>
    </source>
</reference>
<name>A0A011UJC7_9HYPH</name>
<sequence length="172" mass="18307">MATKHLISRAGRAVCLAALLAAQVSAAQAACPMELSVYEDAAKMAGIDFRPTGESMVVTNTFRMNLRNGFQLDGIVMWSEETPRPYASLLYQCPEGDVTGDEIAECTLWEGPVYAVAQDGKVGLMPAEGSPAPQTLILPDLGPTLRQAAIFADDEDEAGLPGDVFRLAGCQE</sequence>
<protein>
    <submittedName>
        <fullName evidence="2">Uncharacterized protein</fullName>
    </submittedName>
</protein>
<keyword evidence="5" id="KW-1185">Reference proteome</keyword>
<organism evidence="2 4">
    <name type="scientific">Aquamicrobium defluvii</name>
    <dbReference type="NCBI Taxonomy" id="69279"/>
    <lineage>
        <taxon>Bacteria</taxon>
        <taxon>Pseudomonadati</taxon>
        <taxon>Pseudomonadota</taxon>
        <taxon>Alphaproteobacteria</taxon>
        <taxon>Hyphomicrobiales</taxon>
        <taxon>Phyllobacteriaceae</taxon>
        <taxon>Aquamicrobium</taxon>
    </lineage>
</organism>
<dbReference type="eggNOG" id="ENOG5034275">
    <property type="taxonomic scope" value="Bacteria"/>
</dbReference>
<feature type="chain" id="PRO_5044538525" evidence="1">
    <location>
        <begin position="30"/>
        <end position="172"/>
    </location>
</feature>
<dbReference type="EMBL" id="JENY01000017">
    <property type="protein sequence ID" value="EXL05983.1"/>
    <property type="molecule type" value="Genomic_DNA"/>
</dbReference>
<feature type="signal peptide" evidence="1">
    <location>
        <begin position="1"/>
        <end position="29"/>
    </location>
</feature>
<evidence type="ECO:0000256" key="1">
    <source>
        <dbReference type="SAM" id="SignalP"/>
    </source>
</evidence>
<gene>
    <name evidence="2" type="ORF">BG36_06605</name>
    <name evidence="3" type="ORF">DES43_12223</name>
</gene>
<accession>A0A011UJC7</accession>
<dbReference type="Proteomes" id="UP000019849">
    <property type="component" value="Unassembled WGS sequence"/>
</dbReference>
<reference evidence="3 5" key="2">
    <citation type="submission" date="2019-03" db="EMBL/GenBank/DDBJ databases">
        <title>Genomic Encyclopedia of Type Strains, Phase IV (KMG-IV): sequencing the most valuable type-strain genomes for metagenomic binning, comparative biology and taxonomic classification.</title>
        <authorList>
            <person name="Goeker M."/>
        </authorList>
    </citation>
    <scope>NUCLEOTIDE SEQUENCE [LARGE SCALE GENOMIC DNA]</scope>
    <source>
        <strain evidence="3 5">DSM 11603</strain>
    </source>
</reference>
<comment type="caution">
    <text evidence="2">The sequence shown here is derived from an EMBL/GenBank/DDBJ whole genome shotgun (WGS) entry which is preliminary data.</text>
</comment>
<dbReference type="HOGENOM" id="CLU_128172_0_0_5"/>
<evidence type="ECO:0000313" key="5">
    <source>
        <dbReference type="Proteomes" id="UP000294958"/>
    </source>
</evidence>
<dbReference type="OrthoDB" id="7852244at2"/>
<dbReference type="AlphaFoldDB" id="A0A011UJC7"/>
<dbReference type="PATRIC" id="fig|69279.3.peg.2707"/>
<dbReference type="STRING" id="69279.BG36_06605"/>
<dbReference type="EMBL" id="SNZF01000022">
    <property type="protein sequence ID" value="TDR33430.1"/>
    <property type="molecule type" value="Genomic_DNA"/>
</dbReference>